<evidence type="ECO:0000313" key="2">
    <source>
        <dbReference type="Proteomes" id="UP000703661"/>
    </source>
</evidence>
<dbReference type="EMBL" id="JAAAID010001769">
    <property type="protein sequence ID" value="KAG0008844.1"/>
    <property type="molecule type" value="Genomic_DNA"/>
</dbReference>
<sequence>MFGDNQPASTLDYARKLCWPISMCSFLRFGNVRGIGASKTTITGTHIAQREVKQHQMKAVHIIPHVVPGLCPICAYNAYRVQICARDKKIEFHKDPSVEVLPLLWTGEYNGLKDWSISGLDGVFQAPPILMVLEDLPHLI</sequence>
<comment type="caution">
    <text evidence="1">The sequence shown here is derived from an EMBL/GenBank/DDBJ whole genome shotgun (WGS) entry which is preliminary data.</text>
</comment>
<organism evidence="1 2">
    <name type="scientific">Entomortierella chlamydospora</name>
    <dbReference type="NCBI Taxonomy" id="101097"/>
    <lineage>
        <taxon>Eukaryota</taxon>
        <taxon>Fungi</taxon>
        <taxon>Fungi incertae sedis</taxon>
        <taxon>Mucoromycota</taxon>
        <taxon>Mortierellomycotina</taxon>
        <taxon>Mortierellomycetes</taxon>
        <taxon>Mortierellales</taxon>
        <taxon>Mortierellaceae</taxon>
        <taxon>Entomortierella</taxon>
    </lineage>
</organism>
<proteinExistence type="predicted"/>
<name>A0A9P6SWS0_9FUNG</name>
<gene>
    <name evidence="1" type="ORF">BGZ80_002991</name>
</gene>
<dbReference type="Proteomes" id="UP000703661">
    <property type="component" value="Unassembled WGS sequence"/>
</dbReference>
<keyword evidence="2" id="KW-1185">Reference proteome</keyword>
<protein>
    <submittedName>
        <fullName evidence="1">Uncharacterized protein</fullName>
    </submittedName>
</protein>
<reference evidence="1" key="1">
    <citation type="journal article" date="2020" name="Fungal Divers.">
        <title>Resolving the Mortierellaceae phylogeny through synthesis of multi-gene phylogenetics and phylogenomics.</title>
        <authorList>
            <person name="Vandepol N."/>
            <person name="Liber J."/>
            <person name="Desiro A."/>
            <person name="Na H."/>
            <person name="Kennedy M."/>
            <person name="Barry K."/>
            <person name="Grigoriev I.V."/>
            <person name="Miller A.N."/>
            <person name="O'Donnell K."/>
            <person name="Stajich J.E."/>
            <person name="Bonito G."/>
        </authorList>
    </citation>
    <scope>NUCLEOTIDE SEQUENCE</scope>
    <source>
        <strain evidence="1">NRRL 2769</strain>
    </source>
</reference>
<dbReference type="AlphaFoldDB" id="A0A9P6SWS0"/>
<evidence type="ECO:0000313" key="1">
    <source>
        <dbReference type="EMBL" id="KAG0008844.1"/>
    </source>
</evidence>
<accession>A0A9P6SWS0</accession>